<dbReference type="Gene3D" id="1.10.10.10">
    <property type="entry name" value="Winged helix-like DNA-binding domain superfamily/Winged helix DNA-binding domain"/>
    <property type="match status" value="1"/>
</dbReference>
<proteinExistence type="predicted"/>
<organism evidence="5 6">
    <name type="scientific">Wansuia hejianensis</name>
    <dbReference type="NCBI Taxonomy" id="2763667"/>
    <lineage>
        <taxon>Bacteria</taxon>
        <taxon>Bacillati</taxon>
        <taxon>Bacillota</taxon>
        <taxon>Clostridia</taxon>
        <taxon>Lachnospirales</taxon>
        <taxon>Lachnospiraceae</taxon>
        <taxon>Wansuia</taxon>
    </lineage>
</organism>
<dbReference type="GO" id="GO:0003700">
    <property type="term" value="F:DNA-binding transcription factor activity"/>
    <property type="evidence" value="ECO:0007669"/>
    <property type="project" value="InterPro"/>
</dbReference>
<dbReference type="InterPro" id="IPR036390">
    <property type="entry name" value="WH_DNA-bd_sf"/>
</dbReference>
<dbReference type="InterPro" id="IPR023187">
    <property type="entry name" value="Tscrpt_reg_MarR-type_CS"/>
</dbReference>
<protein>
    <submittedName>
        <fullName evidence="5">MarR family transcriptional regulator</fullName>
    </submittedName>
</protein>
<sequence>MENMFFMLLYRSFHSQRNYLRSCLGDSGLGAGQPKLLVYLSGRGSCSQRELAEYFEIDPAAVSRMLYSMEKSGFVSRETNQKSRRSDLIALTEKGCQFAGIWKENYRVMEDIMLDGFTAEEKKKFASYLSRAYRNLRAEKEGEPCGI</sequence>
<dbReference type="GO" id="GO:0003677">
    <property type="term" value="F:DNA binding"/>
    <property type="evidence" value="ECO:0007669"/>
    <property type="project" value="UniProtKB-KW"/>
</dbReference>
<dbReference type="Pfam" id="PF01047">
    <property type="entry name" value="MarR"/>
    <property type="match status" value="1"/>
</dbReference>
<dbReference type="PROSITE" id="PS50995">
    <property type="entry name" value="HTH_MARR_2"/>
    <property type="match status" value="1"/>
</dbReference>
<keyword evidence="1" id="KW-0805">Transcription regulation</keyword>
<dbReference type="RefSeq" id="WP_249329262.1">
    <property type="nucleotide sequence ID" value="NZ_CP060635.1"/>
</dbReference>
<dbReference type="PROSITE" id="PS01117">
    <property type="entry name" value="HTH_MARR_1"/>
    <property type="match status" value="1"/>
</dbReference>
<dbReference type="Proteomes" id="UP000515860">
    <property type="component" value="Chromosome"/>
</dbReference>
<dbReference type="InterPro" id="IPR000835">
    <property type="entry name" value="HTH_MarR-typ"/>
</dbReference>
<dbReference type="EMBL" id="CP060635">
    <property type="protein sequence ID" value="QNM09526.1"/>
    <property type="molecule type" value="Genomic_DNA"/>
</dbReference>
<evidence type="ECO:0000313" key="6">
    <source>
        <dbReference type="Proteomes" id="UP000515860"/>
    </source>
</evidence>
<dbReference type="KEGG" id="whj:H9Q79_04350"/>
<dbReference type="PANTHER" id="PTHR42756">
    <property type="entry name" value="TRANSCRIPTIONAL REGULATOR, MARR"/>
    <property type="match status" value="1"/>
</dbReference>
<dbReference type="PRINTS" id="PR00598">
    <property type="entry name" value="HTHMARR"/>
</dbReference>
<dbReference type="AlphaFoldDB" id="A0A7G9GFE4"/>
<keyword evidence="6" id="KW-1185">Reference proteome</keyword>
<feature type="domain" description="HTH marR-type" evidence="4">
    <location>
        <begin position="2"/>
        <end position="134"/>
    </location>
</feature>
<evidence type="ECO:0000313" key="5">
    <source>
        <dbReference type="EMBL" id="QNM09526.1"/>
    </source>
</evidence>
<evidence type="ECO:0000256" key="1">
    <source>
        <dbReference type="ARBA" id="ARBA00023015"/>
    </source>
</evidence>
<evidence type="ECO:0000256" key="3">
    <source>
        <dbReference type="ARBA" id="ARBA00023163"/>
    </source>
</evidence>
<dbReference type="SMART" id="SM00347">
    <property type="entry name" value="HTH_MARR"/>
    <property type="match status" value="1"/>
</dbReference>
<dbReference type="PANTHER" id="PTHR42756:SF1">
    <property type="entry name" value="TRANSCRIPTIONAL REPRESSOR OF EMRAB OPERON"/>
    <property type="match status" value="1"/>
</dbReference>
<keyword evidence="3" id="KW-0804">Transcription</keyword>
<dbReference type="InterPro" id="IPR036388">
    <property type="entry name" value="WH-like_DNA-bd_sf"/>
</dbReference>
<accession>A0A7G9GFE4</accession>
<reference evidence="5 6" key="1">
    <citation type="submission" date="2020-08" db="EMBL/GenBank/DDBJ databases">
        <authorList>
            <person name="Liu C."/>
            <person name="Sun Q."/>
        </authorList>
    </citation>
    <scope>NUCLEOTIDE SEQUENCE [LARGE SCALE GENOMIC DNA]</scope>
    <source>
        <strain evidence="5 6">NSJ-29</strain>
    </source>
</reference>
<dbReference type="SUPFAM" id="SSF46785">
    <property type="entry name" value="Winged helix' DNA-binding domain"/>
    <property type="match status" value="1"/>
</dbReference>
<keyword evidence="2" id="KW-0238">DNA-binding</keyword>
<evidence type="ECO:0000259" key="4">
    <source>
        <dbReference type="PROSITE" id="PS50995"/>
    </source>
</evidence>
<gene>
    <name evidence="5" type="ORF">H9Q79_04350</name>
</gene>
<evidence type="ECO:0000256" key="2">
    <source>
        <dbReference type="ARBA" id="ARBA00023125"/>
    </source>
</evidence>
<name>A0A7G9GFE4_9FIRM</name>